<gene>
    <name evidence="1" type="ORF">BDM02DRAFT_3124819</name>
</gene>
<name>A0ACB6YYC1_THEGA</name>
<keyword evidence="2" id="KW-1185">Reference proteome</keyword>
<protein>
    <submittedName>
        <fullName evidence="1">Uncharacterized protein</fullName>
    </submittedName>
</protein>
<proteinExistence type="predicted"/>
<dbReference type="Proteomes" id="UP000886501">
    <property type="component" value="Unassembled WGS sequence"/>
</dbReference>
<organism evidence="1 2">
    <name type="scientific">Thelephora ganbajun</name>
    <name type="common">Ganba fungus</name>
    <dbReference type="NCBI Taxonomy" id="370292"/>
    <lineage>
        <taxon>Eukaryota</taxon>
        <taxon>Fungi</taxon>
        <taxon>Dikarya</taxon>
        <taxon>Basidiomycota</taxon>
        <taxon>Agaricomycotina</taxon>
        <taxon>Agaricomycetes</taxon>
        <taxon>Thelephorales</taxon>
        <taxon>Thelephoraceae</taxon>
        <taxon>Thelephora</taxon>
    </lineage>
</organism>
<reference evidence="1" key="2">
    <citation type="journal article" date="2020" name="Nat. Commun.">
        <title>Large-scale genome sequencing of mycorrhizal fungi provides insights into the early evolution of symbiotic traits.</title>
        <authorList>
            <person name="Miyauchi S."/>
            <person name="Kiss E."/>
            <person name="Kuo A."/>
            <person name="Drula E."/>
            <person name="Kohler A."/>
            <person name="Sanchez-Garcia M."/>
            <person name="Morin E."/>
            <person name="Andreopoulos B."/>
            <person name="Barry K.W."/>
            <person name="Bonito G."/>
            <person name="Buee M."/>
            <person name="Carver A."/>
            <person name="Chen C."/>
            <person name="Cichocki N."/>
            <person name="Clum A."/>
            <person name="Culley D."/>
            <person name="Crous P.W."/>
            <person name="Fauchery L."/>
            <person name="Girlanda M."/>
            <person name="Hayes R.D."/>
            <person name="Keri Z."/>
            <person name="LaButti K."/>
            <person name="Lipzen A."/>
            <person name="Lombard V."/>
            <person name="Magnuson J."/>
            <person name="Maillard F."/>
            <person name="Murat C."/>
            <person name="Nolan M."/>
            <person name="Ohm R.A."/>
            <person name="Pangilinan J."/>
            <person name="Pereira M.F."/>
            <person name="Perotto S."/>
            <person name="Peter M."/>
            <person name="Pfister S."/>
            <person name="Riley R."/>
            <person name="Sitrit Y."/>
            <person name="Stielow J.B."/>
            <person name="Szollosi G."/>
            <person name="Zifcakova L."/>
            <person name="Stursova M."/>
            <person name="Spatafora J.W."/>
            <person name="Tedersoo L."/>
            <person name="Vaario L.M."/>
            <person name="Yamada A."/>
            <person name="Yan M."/>
            <person name="Wang P."/>
            <person name="Xu J."/>
            <person name="Bruns T."/>
            <person name="Baldrian P."/>
            <person name="Vilgalys R."/>
            <person name="Dunand C."/>
            <person name="Henrissat B."/>
            <person name="Grigoriev I.V."/>
            <person name="Hibbett D."/>
            <person name="Nagy L.G."/>
            <person name="Martin F.M."/>
        </authorList>
    </citation>
    <scope>NUCLEOTIDE SEQUENCE</scope>
    <source>
        <strain evidence="1">P2</strain>
    </source>
</reference>
<reference evidence="1" key="1">
    <citation type="submission" date="2019-10" db="EMBL/GenBank/DDBJ databases">
        <authorList>
            <consortium name="DOE Joint Genome Institute"/>
            <person name="Kuo A."/>
            <person name="Miyauchi S."/>
            <person name="Kiss E."/>
            <person name="Drula E."/>
            <person name="Kohler A."/>
            <person name="Sanchez-Garcia M."/>
            <person name="Andreopoulos B."/>
            <person name="Barry K.W."/>
            <person name="Bonito G."/>
            <person name="Buee M."/>
            <person name="Carver A."/>
            <person name="Chen C."/>
            <person name="Cichocki N."/>
            <person name="Clum A."/>
            <person name="Culley D."/>
            <person name="Crous P.W."/>
            <person name="Fauchery L."/>
            <person name="Girlanda M."/>
            <person name="Hayes R."/>
            <person name="Keri Z."/>
            <person name="Labutti K."/>
            <person name="Lipzen A."/>
            <person name="Lombard V."/>
            <person name="Magnuson J."/>
            <person name="Maillard F."/>
            <person name="Morin E."/>
            <person name="Murat C."/>
            <person name="Nolan M."/>
            <person name="Ohm R."/>
            <person name="Pangilinan J."/>
            <person name="Pereira M."/>
            <person name="Perotto S."/>
            <person name="Peter M."/>
            <person name="Riley R."/>
            <person name="Sitrit Y."/>
            <person name="Stielow B."/>
            <person name="Szollosi G."/>
            <person name="Zifcakova L."/>
            <person name="Stursova M."/>
            <person name="Spatafora J.W."/>
            <person name="Tedersoo L."/>
            <person name="Vaario L.-M."/>
            <person name="Yamada A."/>
            <person name="Yan M."/>
            <person name="Wang P."/>
            <person name="Xu J."/>
            <person name="Bruns T."/>
            <person name="Baldrian P."/>
            <person name="Vilgalys R."/>
            <person name="Henrissat B."/>
            <person name="Grigoriev I.V."/>
            <person name="Hibbett D."/>
            <person name="Nagy L.G."/>
            <person name="Martin F.M."/>
        </authorList>
    </citation>
    <scope>NUCLEOTIDE SEQUENCE</scope>
    <source>
        <strain evidence="1">P2</strain>
    </source>
</reference>
<evidence type="ECO:0000313" key="2">
    <source>
        <dbReference type="Proteomes" id="UP000886501"/>
    </source>
</evidence>
<evidence type="ECO:0000313" key="1">
    <source>
        <dbReference type="EMBL" id="KAF9642135.1"/>
    </source>
</evidence>
<accession>A0ACB6YYC1</accession>
<comment type="caution">
    <text evidence="1">The sequence shown here is derived from an EMBL/GenBank/DDBJ whole genome shotgun (WGS) entry which is preliminary data.</text>
</comment>
<dbReference type="EMBL" id="MU118661">
    <property type="protein sequence ID" value="KAF9642135.1"/>
    <property type="molecule type" value="Genomic_DNA"/>
</dbReference>
<sequence length="193" mass="21484">MAATTALRNALNQGISSGNLVDTKIILYSHRDSSGRVCCPKALYANSHVLRTVPYFNDLLFGNFAESQSKDFKEAIDEAESAEDYGYSSDSDLGDDEDKPASFEPATEAQVNSSDPFATHEEHDERVEKGKVVKIPDMAFVTSAQPSNLLSISLMSLQFPSFSDVSLYERDRVRTVWVRTESQIAKRGNRRTF</sequence>